<evidence type="ECO:0000313" key="1">
    <source>
        <dbReference type="EMBL" id="JAG22632.1"/>
    </source>
</evidence>
<proteinExistence type="predicted"/>
<evidence type="ECO:0000313" key="2">
    <source>
        <dbReference type="EMBL" id="JAQ07815.1"/>
    </source>
</evidence>
<reference evidence="1" key="2">
    <citation type="submission" date="2014-07" db="EMBL/GenBank/DDBJ databases">
        <authorList>
            <person name="Hull J."/>
        </authorList>
    </citation>
    <scope>NUCLEOTIDE SEQUENCE</scope>
</reference>
<dbReference type="EMBL" id="GDHC01010814">
    <property type="protein sequence ID" value="JAQ07815.1"/>
    <property type="molecule type" value="Transcribed_RNA"/>
</dbReference>
<reference evidence="2" key="3">
    <citation type="journal article" date="2016" name="Gigascience">
        <title>De novo construction of an expanded transcriptome assembly for the western tarnished plant bug, Lygus hesperus.</title>
        <authorList>
            <person name="Tassone E.E."/>
            <person name="Geib S.M."/>
            <person name="Hall B."/>
            <person name="Fabrick J.A."/>
            <person name="Brent C.S."/>
            <person name="Hull J.J."/>
        </authorList>
    </citation>
    <scope>NUCLEOTIDE SEQUENCE</scope>
</reference>
<protein>
    <submittedName>
        <fullName evidence="1">Non-canonical purine NTP pyrophosphatase</fullName>
    </submittedName>
</protein>
<sequence length="183" mass="20368">MRKFVVRAALNDLLCSRRQCMTCLPHEPLQIIIEDSGTVNHAMRLTFRVVMSAISAAVHVHHHVAPSERPMVEVVVMQKVDPGLQNKNEQSTIVAMLEEEILGGVGVGQVGQTTGFVPTVSQATFAHVQRVDNVDAMRQNRSRGVKVKVMAEHQMAGAMLKRVRYTLTRKGFKMQQTSSPRKV</sequence>
<dbReference type="AlphaFoldDB" id="A0A0A9XPK3"/>
<gene>
    <name evidence="1" type="ORF">CM83_14356</name>
    <name evidence="2" type="ORF">g.9677</name>
</gene>
<name>A0A0A9XPK3_LYGHE</name>
<organism evidence="1">
    <name type="scientific">Lygus hesperus</name>
    <name type="common">Western plant bug</name>
    <dbReference type="NCBI Taxonomy" id="30085"/>
    <lineage>
        <taxon>Eukaryota</taxon>
        <taxon>Metazoa</taxon>
        <taxon>Ecdysozoa</taxon>
        <taxon>Arthropoda</taxon>
        <taxon>Hexapoda</taxon>
        <taxon>Insecta</taxon>
        <taxon>Pterygota</taxon>
        <taxon>Neoptera</taxon>
        <taxon>Paraneoptera</taxon>
        <taxon>Hemiptera</taxon>
        <taxon>Heteroptera</taxon>
        <taxon>Panheteroptera</taxon>
        <taxon>Cimicomorpha</taxon>
        <taxon>Miridae</taxon>
        <taxon>Mirini</taxon>
        <taxon>Lygus</taxon>
    </lineage>
</organism>
<reference evidence="1" key="1">
    <citation type="journal article" date="2014" name="PLoS ONE">
        <title>Transcriptome-Based Identification of ABC Transporters in the Western Tarnished Plant Bug Lygus hesperus.</title>
        <authorList>
            <person name="Hull J.J."/>
            <person name="Chaney K."/>
            <person name="Geib S.M."/>
            <person name="Fabrick J.A."/>
            <person name="Brent C.S."/>
            <person name="Walsh D."/>
            <person name="Lavine L.C."/>
        </authorList>
    </citation>
    <scope>NUCLEOTIDE SEQUENCE</scope>
</reference>
<accession>A0A0A9XPK3</accession>
<dbReference type="EMBL" id="GBHO01020972">
    <property type="protein sequence ID" value="JAG22632.1"/>
    <property type="molecule type" value="Transcribed_RNA"/>
</dbReference>